<sequence length="348" mass="39310">MKRLRFLKLSRVELTGGYIYRQGSNLRYVWEDSGVLAKLKILDLSYSYSLKQSPDFSTIPNLKELVLESYWQLAEVHQSIGGLKRLSLVNFRGCKILEELPRSFYNLKSIVTLVLDGCKRFEKLDQEIGDMTSLSTLRANCTALPSSIVRLKNLKCLSLLRWSSFREIMRITSKSLLSTPNFPNLNLPPSVQGLSSLVDLSINGCIITNVTKDLGSLSSLESLDIRHCYLQNLPSLSGLSQLVYLRLLDCNLTDELIKVMDLGSLSSLKLLRLDDNSFSNLTSLRSLSKLVNLSLRSCKNLVAIPDLPTSLKNLCSSNCTALEIMPDFSDMSHMRQMFLKYKQMCQSR</sequence>
<dbReference type="PANTHER" id="PTHR45752:SF194">
    <property type="entry name" value="NB-ARC DOMAIN-CONTAINING PROTEIN"/>
    <property type="match status" value="1"/>
</dbReference>
<accession>A0A2P6P9P9</accession>
<dbReference type="Pfam" id="PF23598">
    <property type="entry name" value="LRR_14"/>
    <property type="match status" value="1"/>
</dbReference>
<dbReference type="Gramene" id="PRQ18632">
    <property type="protein sequence ID" value="PRQ18632"/>
    <property type="gene ID" value="RchiOBHm_Chr7g0208201"/>
</dbReference>
<dbReference type="Proteomes" id="UP000238479">
    <property type="component" value="Chromosome 7"/>
</dbReference>
<name>A0A2P6P9P9_ROSCH</name>
<dbReference type="STRING" id="74649.A0A2P6P9P9"/>
<evidence type="ECO:0000313" key="3">
    <source>
        <dbReference type="EMBL" id="PRQ18632.1"/>
    </source>
</evidence>
<dbReference type="SUPFAM" id="SSF52058">
    <property type="entry name" value="L domain-like"/>
    <property type="match status" value="1"/>
</dbReference>
<keyword evidence="4" id="KW-1185">Reference proteome</keyword>
<dbReference type="Gene3D" id="3.80.10.10">
    <property type="entry name" value="Ribonuclease Inhibitor"/>
    <property type="match status" value="3"/>
</dbReference>
<dbReference type="InterPro" id="IPR032675">
    <property type="entry name" value="LRR_dom_sf"/>
</dbReference>
<dbReference type="PANTHER" id="PTHR45752">
    <property type="entry name" value="LEUCINE-RICH REPEAT-CONTAINING"/>
    <property type="match status" value="1"/>
</dbReference>
<protein>
    <submittedName>
        <fullName evidence="3">Putative leucine-rich repeat domain, L domain-containing protein</fullName>
    </submittedName>
</protein>
<dbReference type="InterPro" id="IPR050715">
    <property type="entry name" value="LRR-SigEffector_domain"/>
</dbReference>
<evidence type="ECO:0000256" key="1">
    <source>
        <dbReference type="ARBA" id="ARBA00022737"/>
    </source>
</evidence>
<evidence type="ECO:0000313" key="4">
    <source>
        <dbReference type="Proteomes" id="UP000238479"/>
    </source>
</evidence>
<proteinExistence type="predicted"/>
<dbReference type="OMA" id="CTALEIM"/>
<dbReference type="InterPro" id="IPR001611">
    <property type="entry name" value="Leu-rich_rpt"/>
</dbReference>
<dbReference type="EMBL" id="PDCK01000045">
    <property type="protein sequence ID" value="PRQ18632.1"/>
    <property type="molecule type" value="Genomic_DNA"/>
</dbReference>
<comment type="caution">
    <text evidence="3">The sequence shown here is derived from an EMBL/GenBank/DDBJ whole genome shotgun (WGS) entry which is preliminary data.</text>
</comment>
<dbReference type="InterPro" id="IPR055414">
    <property type="entry name" value="LRR_R13L4/SHOC2-like"/>
</dbReference>
<feature type="domain" description="Disease resistance R13L4/SHOC-2-like LRR" evidence="2">
    <location>
        <begin position="39"/>
        <end position="163"/>
    </location>
</feature>
<keyword evidence="1" id="KW-0677">Repeat</keyword>
<reference evidence="3 4" key="1">
    <citation type="journal article" date="2018" name="Nat. Genet.">
        <title>The Rosa genome provides new insights in the design of modern roses.</title>
        <authorList>
            <person name="Bendahmane M."/>
        </authorList>
    </citation>
    <scope>NUCLEOTIDE SEQUENCE [LARGE SCALE GENOMIC DNA]</scope>
    <source>
        <strain evidence="4">cv. Old Blush</strain>
    </source>
</reference>
<dbReference type="PROSITE" id="PS51450">
    <property type="entry name" value="LRR"/>
    <property type="match status" value="2"/>
</dbReference>
<gene>
    <name evidence="3" type="ORF">RchiOBHm_Chr7g0208201</name>
</gene>
<organism evidence="3 4">
    <name type="scientific">Rosa chinensis</name>
    <name type="common">China rose</name>
    <dbReference type="NCBI Taxonomy" id="74649"/>
    <lineage>
        <taxon>Eukaryota</taxon>
        <taxon>Viridiplantae</taxon>
        <taxon>Streptophyta</taxon>
        <taxon>Embryophyta</taxon>
        <taxon>Tracheophyta</taxon>
        <taxon>Spermatophyta</taxon>
        <taxon>Magnoliopsida</taxon>
        <taxon>eudicotyledons</taxon>
        <taxon>Gunneridae</taxon>
        <taxon>Pentapetalae</taxon>
        <taxon>rosids</taxon>
        <taxon>fabids</taxon>
        <taxon>Rosales</taxon>
        <taxon>Rosaceae</taxon>
        <taxon>Rosoideae</taxon>
        <taxon>Rosoideae incertae sedis</taxon>
        <taxon>Rosa</taxon>
    </lineage>
</organism>
<evidence type="ECO:0000259" key="2">
    <source>
        <dbReference type="Pfam" id="PF23598"/>
    </source>
</evidence>
<dbReference type="AlphaFoldDB" id="A0A2P6P9P9"/>